<dbReference type="AlphaFoldDB" id="A0A1F8F3C6"/>
<dbReference type="Proteomes" id="UP000177605">
    <property type="component" value="Unassembled WGS sequence"/>
</dbReference>
<gene>
    <name evidence="1" type="ORF">A2669_00360</name>
</gene>
<sequence>MLTKSQARPELAGVFEIMLRPWSSMAELGEEFRRAGIDVGPRAWRIIQQIEMVRVPTLIQAVIITPDELGLTLNGQPPRRRESDGQWEWMPSHPMMLQCLPDLGLLSSPPQAGVEFFFAKREHPPGEKVTVGMEPIEGNQVGHFKEVLVMGREQHRQPRITTDGAGANVLVGFDRKYLVQVAP</sequence>
<evidence type="ECO:0000313" key="1">
    <source>
        <dbReference type="EMBL" id="OGN06769.1"/>
    </source>
</evidence>
<dbReference type="EMBL" id="MGJM01000010">
    <property type="protein sequence ID" value="OGN06769.1"/>
    <property type="molecule type" value="Genomic_DNA"/>
</dbReference>
<protein>
    <submittedName>
        <fullName evidence="1">Uncharacterized protein</fullName>
    </submittedName>
</protein>
<evidence type="ECO:0000313" key="2">
    <source>
        <dbReference type="Proteomes" id="UP000177605"/>
    </source>
</evidence>
<reference evidence="1 2" key="1">
    <citation type="journal article" date="2016" name="Nat. Commun.">
        <title>Thousands of microbial genomes shed light on interconnected biogeochemical processes in an aquifer system.</title>
        <authorList>
            <person name="Anantharaman K."/>
            <person name="Brown C.T."/>
            <person name="Hug L.A."/>
            <person name="Sharon I."/>
            <person name="Castelle C.J."/>
            <person name="Probst A.J."/>
            <person name="Thomas B.C."/>
            <person name="Singh A."/>
            <person name="Wilkins M.J."/>
            <person name="Karaoz U."/>
            <person name="Brodie E.L."/>
            <person name="Williams K.H."/>
            <person name="Hubbard S.S."/>
            <person name="Banfield J.F."/>
        </authorList>
    </citation>
    <scope>NUCLEOTIDE SEQUENCE [LARGE SCALE GENOMIC DNA]</scope>
</reference>
<organism evidence="1 2">
    <name type="scientific">Candidatus Yanofskybacteria bacterium RIFCSPHIGHO2_01_FULL_48_25b</name>
    <dbReference type="NCBI Taxonomy" id="1802672"/>
    <lineage>
        <taxon>Bacteria</taxon>
        <taxon>Candidatus Yanofskyibacteriota</taxon>
    </lineage>
</organism>
<comment type="caution">
    <text evidence="1">The sequence shown here is derived from an EMBL/GenBank/DDBJ whole genome shotgun (WGS) entry which is preliminary data.</text>
</comment>
<name>A0A1F8F3C6_9BACT</name>
<accession>A0A1F8F3C6</accession>
<proteinExistence type="predicted"/>